<comment type="similarity">
    <text evidence="1">Belongs to the peptidase A1 family.</text>
</comment>
<gene>
    <name evidence="6" type="ORF">BUALT_Bualt18G0041000</name>
</gene>
<dbReference type="PANTHER" id="PTHR47967:SF123">
    <property type="entry name" value="ASPARTIC PROTEINASE NEPENTHESIN-1-LIKE"/>
    <property type="match status" value="1"/>
</dbReference>
<dbReference type="PANTHER" id="PTHR47967">
    <property type="entry name" value="OS07G0603500 PROTEIN-RELATED"/>
    <property type="match status" value="1"/>
</dbReference>
<evidence type="ECO:0000259" key="5">
    <source>
        <dbReference type="Pfam" id="PF14543"/>
    </source>
</evidence>
<dbReference type="GO" id="GO:0008233">
    <property type="term" value="F:peptidase activity"/>
    <property type="evidence" value="ECO:0007669"/>
    <property type="project" value="UniProtKB-KW"/>
</dbReference>
<dbReference type="InterPro" id="IPR051708">
    <property type="entry name" value="Plant_Aspart_Prot_A1"/>
</dbReference>
<evidence type="ECO:0000313" key="6">
    <source>
        <dbReference type="EMBL" id="KAG8364846.1"/>
    </source>
</evidence>
<dbReference type="Gene3D" id="2.40.70.10">
    <property type="entry name" value="Acid Proteases"/>
    <property type="match status" value="3"/>
</dbReference>
<dbReference type="InterPro" id="IPR032861">
    <property type="entry name" value="TAXi_N"/>
</dbReference>
<feature type="domain" description="Xylanase inhibitor C-terminal" evidence="4">
    <location>
        <begin position="101"/>
        <end position="159"/>
    </location>
</feature>
<dbReference type="InterPro" id="IPR021109">
    <property type="entry name" value="Peptidase_aspartic_dom_sf"/>
</dbReference>
<dbReference type="EMBL" id="WHWC01000018">
    <property type="protein sequence ID" value="KAG8364846.1"/>
    <property type="molecule type" value="Genomic_DNA"/>
</dbReference>
<keyword evidence="3" id="KW-0378">Hydrolase</keyword>
<sequence length="454" mass="50898">MKSTTYRALSCQHPLCLSLRANKTCQCIKGQCICNLRYGIEGALNKLHLSFISQVRNKVGGRYSYCLRDGDSYLRFGNDIPRVGKDVITTNILYPHRSSMFVELIDISVAHKRLGLSPDLFSYKQGGLGTDTGAQFTVIKKQAYDKVIEAFVYYYSGKKNEKGPKSPYQNSLPHSSLGNIPPYHYTRNNHGTSPKAHPMALPRLAFLPKVSKGTIDTFQLPGSAKSESDIVFGCTNKQPLNLSGILGLDRSPVSLLGQLRREIGGQFSYCLNNGDSYLTLGKDSSFDERKEIKTTPLIHTAYSTLFLNLTDISVAGKRLGLYPSLFELKNGGVFMDTGIQYTVLPRKAYDKVSKALQSYFKGKLERTARTFLNLKPCYKLTPGFKDYPTMSFHFQGADYEAEYVQVVDESTNMTCTALFPGRRTVIGALQQWNTKFMFDINQNVLKFYKDDCAP</sequence>
<accession>A0AAV6WAB9</accession>
<evidence type="ECO:0000256" key="1">
    <source>
        <dbReference type="ARBA" id="ARBA00007447"/>
    </source>
</evidence>
<dbReference type="Proteomes" id="UP000826271">
    <property type="component" value="Unassembled WGS sequence"/>
</dbReference>
<dbReference type="GO" id="GO:0006508">
    <property type="term" value="P:proteolysis"/>
    <property type="evidence" value="ECO:0007669"/>
    <property type="project" value="UniProtKB-KW"/>
</dbReference>
<evidence type="ECO:0000259" key="4">
    <source>
        <dbReference type="Pfam" id="PF14541"/>
    </source>
</evidence>
<dbReference type="Pfam" id="PF14541">
    <property type="entry name" value="TAXi_C"/>
    <property type="match status" value="2"/>
</dbReference>
<comment type="caution">
    <text evidence="6">The sequence shown here is derived from an EMBL/GenBank/DDBJ whole genome shotgun (WGS) entry which is preliminary data.</text>
</comment>
<dbReference type="SUPFAM" id="SSF50630">
    <property type="entry name" value="Acid proteases"/>
    <property type="match status" value="2"/>
</dbReference>
<evidence type="ECO:0000256" key="3">
    <source>
        <dbReference type="ARBA" id="ARBA00022801"/>
    </source>
</evidence>
<name>A0AAV6WAB9_9LAMI</name>
<dbReference type="Pfam" id="PF14543">
    <property type="entry name" value="TAXi_N"/>
    <property type="match status" value="1"/>
</dbReference>
<reference evidence="6" key="1">
    <citation type="submission" date="2019-10" db="EMBL/GenBank/DDBJ databases">
        <authorList>
            <person name="Zhang R."/>
            <person name="Pan Y."/>
            <person name="Wang J."/>
            <person name="Ma R."/>
            <person name="Yu S."/>
        </authorList>
    </citation>
    <scope>NUCLEOTIDE SEQUENCE</scope>
    <source>
        <strain evidence="6">LA-IB0</strain>
        <tissue evidence="6">Leaf</tissue>
    </source>
</reference>
<evidence type="ECO:0000313" key="7">
    <source>
        <dbReference type="Proteomes" id="UP000826271"/>
    </source>
</evidence>
<dbReference type="AlphaFoldDB" id="A0AAV6WAB9"/>
<organism evidence="6 7">
    <name type="scientific">Buddleja alternifolia</name>
    <dbReference type="NCBI Taxonomy" id="168488"/>
    <lineage>
        <taxon>Eukaryota</taxon>
        <taxon>Viridiplantae</taxon>
        <taxon>Streptophyta</taxon>
        <taxon>Embryophyta</taxon>
        <taxon>Tracheophyta</taxon>
        <taxon>Spermatophyta</taxon>
        <taxon>Magnoliopsida</taxon>
        <taxon>eudicotyledons</taxon>
        <taxon>Gunneridae</taxon>
        <taxon>Pentapetalae</taxon>
        <taxon>asterids</taxon>
        <taxon>lamiids</taxon>
        <taxon>Lamiales</taxon>
        <taxon>Scrophulariaceae</taxon>
        <taxon>Buddlejeae</taxon>
        <taxon>Buddleja</taxon>
    </lineage>
</organism>
<keyword evidence="2" id="KW-0645">Protease</keyword>
<evidence type="ECO:0000256" key="2">
    <source>
        <dbReference type="ARBA" id="ARBA00022670"/>
    </source>
</evidence>
<dbReference type="GO" id="GO:0005576">
    <property type="term" value="C:extracellular region"/>
    <property type="evidence" value="ECO:0007669"/>
    <property type="project" value="TreeGrafter"/>
</dbReference>
<feature type="domain" description="Xylanase inhibitor C-terminal" evidence="4">
    <location>
        <begin position="306"/>
        <end position="448"/>
    </location>
</feature>
<keyword evidence="7" id="KW-1185">Reference proteome</keyword>
<evidence type="ECO:0008006" key="8">
    <source>
        <dbReference type="Google" id="ProtNLM"/>
    </source>
</evidence>
<feature type="domain" description="Xylanase inhibitor N-terminal" evidence="5">
    <location>
        <begin position="216"/>
        <end position="281"/>
    </location>
</feature>
<protein>
    <recommendedName>
        <fullName evidence="8">Peptidase A1 domain-containing protein</fullName>
    </recommendedName>
</protein>
<proteinExistence type="inferred from homology"/>
<dbReference type="InterPro" id="IPR032799">
    <property type="entry name" value="TAXi_C"/>
</dbReference>